<dbReference type="AlphaFoldDB" id="A0A645IK40"/>
<feature type="region of interest" description="Disordered" evidence="1">
    <location>
        <begin position="1"/>
        <end position="43"/>
    </location>
</feature>
<gene>
    <name evidence="2" type="ORF">SDC9_198874</name>
</gene>
<evidence type="ECO:0000256" key="1">
    <source>
        <dbReference type="SAM" id="MobiDB-lite"/>
    </source>
</evidence>
<accession>A0A645IK40</accession>
<dbReference type="EMBL" id="VSSQ01116136">
    <property type="protein sequence ID" value="MPN51232.1"/>
    <property type="molecule type" value="Genomic_DNA"/>
</dbReference>
<feature type="compositionally biased region" description="Basic and acidic residues" evidence="1">
    <location>
        <begin position="25"/>
        <end position="41"/>
    </location>
</feature>
<evidence type="ECO:0000313" key="2">
    <source>
        <dbReference type="EMBL" id="MPN51232.1"/>
    </source>
</evidence>
<reference evidence="2" key="1">
    <citation type="submission" date="2019-08" db="EMBL/GenBank/DDBJ databases">
        <authorList>
            <person name="Kucharzyk K."/>
            <person name="Murdoch R.W."/>
            <person name="Higgins S."/>
            <person name="Loffler F."/>
        </authorList>
    </citation>
    <scope>NUCLEOTIDE SEQUENCE</scope>
</reference>
<proteinExistence type="predicted"/>
<name>A0A645IK40_9ZZZZ</name>
<organism evidence="2">
    <name type="scientific">bioreactor metagenome</name>
    <dbReference type="NCBI Taxonomy" id="1076179"/>
    <lineage>
        <taxon>unclassified sequences</taxon>
        <taxon>metagenomes</taxon>
        <taxon>ecological metagenomes</taxon>
    </lineage>
</organism>
<comment type="caution">
    <text evidence="2">The sequence shown here is derived from an EMBL/GenBank/DDBJ whole genome shotgun (WGS) entry which is preliminary data.</text>
</comment>
<sequence length="79" mass="9203">MELGDNVETAMRAVDEDHEKRHHAEQRQHDQQQPDAKRGRTENAMFHSLYAPSFLRIDLYAKPLITAIKRNSTQEMVAE</sequence>
<protein>
    <submittedName>
        <fullName evidence="2">Uncharacterized protein</fullName>
    </submittedName>
</protein>